<dbReference type="InterPro" id="IPR007280">
    <property type="entry name" value="Peptidase_C_arc/bac"/>
</dbReference>
<dbReference type="Gene3D" id="2.60.120.380">
    <property type="match status" value="1"/>
</dbReference>
<reference evidence="2 3" key="1">
    <citation type="journal article" date="2014" name="Nature">
        <title>An environmental bacterial taxon with a large and distinct metabolic repertoire.</title>
        <authorList>
            <person name="Wilson M.C."/>
            <person name="Mori T."/>
            <person name="Ruckert C."/>
            <person name="Uria A.R."/>
            <person name="Helf M.J."/>
            <person name="Takada K."/>
            <person name="Gernert C."/>
            <person name="Steffens U.A."/>
            <person name="Heycke N."/>
            <person name="Schmitt S."/>
            <person name="Rinke C."/>
            <person name="Helfrich E.J."/>
            <person name="Brachmann A.O."/>
            <person name="Gurgui C."/>
            <person name="Wakimoto T."/>
            <person name="Kracht M."/>
            <person name="Crusemann M."/>
            <person name="Hentschel U."/>
            <person name="Abe I."/>
            <person name="Matsunaga S."/>
            <person name="Kalinowski J."/>
            <person name="Takeyama H."/>
            <person name="Piel J."/>
        </authorList>
    </citation>
    <scope>NUCLEOTIDE SEQUENCE [LARGE SCALE GENOMIC DNA]</scope>
    <source>
        <strain evidence="3">TSY1</strain>
    </source>
</reference>
<dbReference type="AlphaFoldDB" id="W4LDF3"/>
<organism evidence="2 3">
    <name type="scientific">Entotheonella factor</name>
    <dbReference type="NCBI Taxonomy" id="1429438"/>
    <lineage>
        <taxon>Bacteria</taxon>
        <taxon>Pseudomonadati</taxon>
        <taxon>Nitrospinota/Tectimicrobiota group</taxon>
        <taxon>Candidatus Tectimicrobiota</taxon>
        <taxon>Candidatus Entotheonellia</taxon>
        <taxon>Candidatus Entotheonellales</taxon>
        <taxon>Candidatus Entotheonellaceae</taxon>
        <taxon>Candidatus Entotheonella</taxon>
    </lineage>
</organism>
<dbReference type="Pfam" id="PF04151">
    <property type="entry name" value="PPC"/>
    <property type="match status" value="1"/>
</dbReference>
<feature type="domain" description="Peptidase C-terminal archaeal/bacterial" evidence="1">
    <location>
        <begin position="5"/>
        <end position="68"/>
    </location>
</feature>
<evidence type="ECO:0000259" key="1">
    <source>
        <dbReference type="Pfam" id="PF04151"/>
    </source>
</evidence>
<protein>
    <recommendedName>
        <fullName evidence="1">Peptidase C-terminal archaeal/bacterial domain-containing protein</fullName>
    </recommendedName>
</protein>
<evidence type="ECO:0000313" key="3">
    <source>
        <dbReference type="Proteomes" id="UP000019141"/>
    </source>
</evidence>
<dbReference type="EMBL" id="AZHW01000930">
    <property type="protein sequence ID" value="ETW95321.1"/>
    <property type="molecule type" value="Genomic_DNA"/>
</dbReference>
<gene>
    <name evidence="2" type="ORF">ETSY1_31150</name>
</gene>
<proteinExistence type="predicted"/>
<keyword evidence="3" id="KW-1185">Reference proteome</keyword>
<comment type="caution">
    <text evidence="2">The sequence shown here is derived from an EMBL/GenBank/DDBJ whole genome shotgun (WGS) entry which is preliminary data.</text>
</comment>
<name>W4LDF3_ENTF1</name>
<dbReference type="Proteomes" id="UP000019141">
    <property type="component" value="Unassembled WGS sequence"/>
</dbReference>
<evidence type="ECO:0000313" key="2">
    <source>
        <dbReference type="EMBL" id="ETW95321.1"/>
    </source>
</evidence>
<dbReference type="HOGENOM" id="CLU_2166365_0_0_7"/>
<sequence length="110" mass="11564">MIHPDSYVFRAEAGDSFQIDVTSSQFDATLRVVGPDAAIVLFNDDAVGFDPSLFFTASDSGYYLVIVSSFSGNAPGGDYLLTMSAFRNLSTQGTGEGDSAEGGSNETEAK</sequence>
<accession>W4LDF3</accession>